<proteinExistence type="predicted"/>
<dbReference type="Proteomes" id="UP000001887">
    <property type="component" value="Chromosome"/>
</dbReference>
<dbReference type="OrthoDB" id="258179at2"/>
<dbReference type="AlphaFoldDB" id="D2QXG4"/>
<sequence precursor="true">MLRSHLIPTLLLAAALLLASAERAEAQFESLAAKVPGSANAIVLLDTEKIMASPLAEKEGWKLKYEQAFASGLVTIAPDTKQMILAAQMDYQTMRPLWEVALADYSTGHTIAEIAREAGGTLDQIGSLQAVALSDDSYCVQLDTMRLGVMAPANRQTVSRWIRDVSTQTEPKLSPYLMGTLKASETSQVVVAFDLEDAVPASILKMKLAGSSALSGKNVDMDAAAQALASLRGVVLEMAVTDESFGRLMVHFNQDATILAPYAKPILIEALTNLGLMIDDIETWTASTEANRFSFHGPMSREGRKRVLTLIDHPTAALIAANKSRSQSQLPEASRVALSTQQYFKAITAIRDDARRESSSSKTLGQNAMWLDNWARRIDRLPVLNVDPEMLAYGRYTTQRMRDASTALKGIGINSAAMKAQVYQEYTTSGSSYGGFWGGGYDYTVQWNNVAGQRRAIGAEQKAQGATTARAIFAEMDNETAKVRQVMSQKYQLEF</sequence>
<evidence type="ECO:0000313" key="2">
    <source>
        <dbReference type="EMBL" id="ADB16149.1"/>
    </source>
</evidence>
<feature type="signal peptide" evidence="1">
    <location>
        <begin position="1"/>
        <end position="26"/>
    </location>
</feature>
<organism evidence="2 3">
    <name type="scientific">Pirellula staleyi (strain ATCC 27377 / DSM 6068 / ICPB 4128)</name>
    <name type="common">Pirella staleyi</name>
    <dbReference type="NCBI Taxonomy" id="530564"/>
    <lineage>
        <taxon>Bacteria</taxon>
        <taxon>Pseudomonadati</taxon>
        <taxon>Planctomycetota</taxon>
        <taxon>Planctomycetia</taxon>
        <taxon>Pirellulales</taxon>
        <taxon>Pirellulaceae</taxon>
        <taxon>Pirellula</taxon>
    </lineage>
</organism>
<evidence type="ECO:0000256" key="1">
    <source>
        <dbReference type="SAM" id="SignalP"/>
    </source>
</evidence>
<evidence type="ECO:0008006" key="4">
    <source>
        <dbReference type="Google" id="ProtNLM"/>
    </source>
</evidence>
<evidence type="ECO:0000313" key="3">
    <source>
        <dbReference type="Proteomes" id="UP000001887"/>
    </source>
</evidence>
<dbReference type="KEGG" id="psl:Psta_1474"/>
<keyword evidence="1" id="KW-0732">Signal</keyword>
<protein>
    <recommendedName>
        <fullName evidence="4">DUF1598 domain-containing protein</fullName>
    </recommendedName>
</protein>
<dbReference type="HOGENOM" id="CLU_550780_0_0_0"/>
<feature type="chain" id="PRO_5003034389" description="DUF1598 domain-containing protein" evidence="1">
    <location>
        <begin position="27"/>
        <end position="495"/>
    </location>
</feature>
<reference evidence="2 3" key="1">
    <citation type="journal article" date="2009" name="Stand. Genomic Sci.">
        <title>Complete genome sequence of Pirellula staleyi type strain (ATCC 27377).</title>
        <authorList>
            <person name="Clum A."/>
            <person name="Tindall B.J."/>
            <person name="Sikorski J."/>
            <person name="Ivanova N."/>
            <person name="Mavrommatis K."/>
            <person name="Lucas S."/>
            <person name="Glavina del Rio T."/>
            <person name="Nolan M."/>
            <person name="Chen F."/>
            <person name="Tice H."/>
            <person name="Pitluck S."/>
            <person name="Cheng J.F."/>
            <person name="Chertkov O."/>
            <person name="Brettin T."/>
            <person name="Han C."/>
            <person name="Detter J.C."/>
            <person name="Kuske C."/>
            <person name="Bruce D."/>
            <person name="Goodwin L."/>
            <person name="Ovchinikova G."/>
            <person name="Pati A."/>
            <person name="Mikhailova N."/>
            <person name="Chen A."/>
            <person name="Palaniappan K."/>
            <person name="Land M."/>
            <person name="Hauser L."/>
            <person name="Chang Y.J."/>
            <person name="Jeffries C.D."/>
            <person name="Chain P."/>
            <person name="Rohde M."/>
            <person name="Goker M."/>
            <person name="Bristow J."/>
            <person name="Eisen J.A."/>
            <person name="Markowitz V."/>
            <person name="Hugenholtz P."/>
            <person name="Kyrpides N.C."/>
            <person name="Klenk H.P."/>
            <person name="Lapidus A."/>
        </authorList>
    </citation>
    <scope>NUCLEOTIDE SEQUENCE [LARGE SCALE GENOMIC DNA]</scope>
    <source>
        <strain evidence="3">ATCC 27377 / DSM 6068 / ICPB 4128</strain>
    </source>
</reference>
<accession>D2QXG4</accession>
<keyword evidence="3" id="KW-1185">Reference proteome</keyword>
<dbReference type="eggNOG" id="ENOG5032R2N">
    <property type="taxonomic scope" value="Bacteria"/>
</dbReference>
<name>D2QXG4_PIRSD</name>
<dbReference type="EMBL" id="CP001848">
    <property type="protein sequence ID" value="ADB16149.1"/>
    <property type="molecule type" value="Genomic_DNA"/>
</dbReference>
<gene>
    <name evidence="2" type="ordered locus">Psta_1474</name>
</gene>